<keyword evidence="1" id="KW-0812">Transmembrane</keyword>
<gene>
    <name evidence="2" type="ORF">BEP19_00620</name>
</gene>
<evidence type="ECO:0000313" key="3">
    <source>
        <dbReference type="Proteomes" id="UP000284219"/>
    </source>
</evidence>
<dbReference type="EMBL" id="MCHY01000001">
    <property type="protein sequence ID" value="RKD27109.1"/>
    <property type="molecule type" value="Genomic_DNA"/>
</dbReference>
<organism evidence="2 3">
    <name type="scientific">Ammoniphilus oxalaticus</name>
    <dbReference type="NCBI Taxonomy" id="66863"/>
    <lineage>
        <taxon>Bacteria</taxon>
        <taxon>Bacillati</taxon>
        <taxon>Bacillota</taxon>
        <taxon>Bacilli</taxon>
        <taxon>Bacillales</taxon>
        <taxon>Paenibacillaceae</taxon>
        <taxon>Aneurinibacillus group</taxon>
        <taxon>Ammoniphilus</taxon>
    </lineage>
</organism>
<keyword evidence="3" id="KW-1185">Reference proteome</keyword>
<dbReference type="AlphaFoldDB" id="A0A419SRI6"/>
<comment type="caution">
    <text evidence="2">The sequence shown here is derived from an EMBL/GenBank/DDBJ whole genome shotgun (WGS) entry which is preliminary data.</text>
</comment>
<reference evidence="2 3" key="1">
    <citation type="submission" date="2016-08" db="EMBL/GenBank/DDBJ databases">
        <title>Novel Firmicute Genomes.</title>
        <authorList>
            <person name="Poppleton D.I."/>
            <person name="Gribaldo S."/>
        </authorList>
    </citation>
    <scope>NUCLEOTIDE SEQUENCE [LARGE SCALE GENOMIC DNA]</scope>
    <source>
        <strain evidence="2 3">RAOx-1</strain>
    </source>
</reference>
<sequence>MKIIKGIILFLFIVAFICFLKFYTFHTDLSEENMNGLNLGEKYFPLINGDTLHNIDTFYPNNHVNHKYKSGLELLVDKELYIKRIWLQGPSIGYITSKGVSIGNNRSKVIDLYGKNFYMRHEQGADIIGYIDRKRNSKIEFWTSENIVHSIRYDKRNLY</sequence>
<protein>
    <submittedName>
        <fullName evidence="2">Uncharacterized protein</fullName>
    </submittedName>
</protein>
<keyword evidence="1" id="KW-1133">Transmembrane helix</keyword>
<proteinExistence type="predicted"/>
<evidence type="ECO:0000256" key="1">
    <source>
        <dbReference type="SAM" id="Phobius"/>
    </source>
</evidence>
<dbReference type="Proteomes" id="UP000284219">
    <property type="component" value="Unassembled WGS sequence"/>
</dbReference>
<keyword evidence="1" id="KW-0472">Membrane</keyword>
<feature type="transmembrane region" description="Helical" evidence="1">
    <location>
        <begin position="7"/>
        <end position="25"/>
    </location>
</feature>
<name>A0A419SRI6_9BACL</name>
<evidence type="ECO:0000313" key="2">
    <source>
        <dbReference type="EMBL" id="RKD27109.1"/>
    </source>
</evidence>
<accession>A0A419SRI6</accession>